<dbReference type="EC" id="3.4.21.-" evidence="3"/>
<dbReference type="GO" id="GO:0016787">
    <property type="term" value="F:hydrolase activity"/>
    <property type="evidence" value="ECO:0007669"/>
    <property type="project" value="UniProtKB-KW"/>
</dbReference>
<comment type="caution">
    <text evidence="3">The sequence shown here is derived from an EMBL/GenBank/DDBJ whole genome shotgun (WGS) entry which is preliminary data.</text>
</comment>
<dbReference type="EMBL" id="JBHTBR010000002">
    <property type="protein sequence ID" value="MFC7290969.1"/>
    <property type="molecule type" value="Genomic_DNA"/>
</dbReference>
<evidence type="ECO:0000256" key="2">
    <source>
        <dbReference type="SAM" id="MobiDB-lite"/>
    </source>
</evidence>
<organism evidence="3 4">
    <name type="scientific">Hirschia litorea</name>
    <dbReference type="NCBI Taxonomy" id="1199156"/>
    <lineage>
        <taxon>Bacteria</taxon>
        <taxon>Pseudomonadati</taxon>
        <taxon>Pseudomonadota</taxon>
        <taxon>Alphaproteobacteria</taxon>
        <taxon>Hyphomonadales</taxon>
        <taxon>Hyphomonadaceae</taxon>
        <taxon>Hirschia</taxon>
    </lineage>
</organism>
<evidence type="ECO:0000256" key="1">
    <source>
        <dbReference type="ARBA" id="ARBA00022729"/>
    </source>
</evidence>
<dbReference type="Gene3D" id="2.40.10.10">
    <property type="entry name" value="Trypsin-like serine proteases"/>
    <property type="match status" value="2"/>
</dbReference>
<dbReference type="InterPro" id="IPR050966">
    <property type="entry name" value="Glutamyl_endopeptidase"/>
</dbReference>
<evidence type="ECO:0000313" key="4">
    <source>
        <dbReference type="Proteomes" id="UP001596492"/>
    </source>
</evidence>
<keyword evidence="1" id="KW-0732">Signal</keyword>
<dbReference type="InterPro" id="IPR009003">
    <property type="entry name" value="Peptidase_S1_PA"/>
</dbReference>
<gene>
    <name evidence="3" type="ORF">ACFQS8_05035</name>
</gene>
<dbReference type="RefSeq" id="WP_382166173.1">
    <property type="nucleotide sequence ID" value="NZ_JBHTBR010000002.1"/>
</dbReference>
<proteinExistence type="predicted"/>
<keyword evidence="3" id="KW-0378">Hydrolase</keyword>
<evidence type="ECO:0000313" key="3">
    <source>
        <dbReference type="EMBL" id="MFC7290969.1"/>
    </source>
</evidence>
<name>A0ABW2IIM8_9PROT</name>
<dbReference type="PANTHER" id="PTHR15462">
    <property type="entry name" value="SERINE PROTEASE"/>
    <property type="match status" value="1"/>
</dbReference>
<dbReference type="InterPro" id="IPR043504">
    <property type="entry name" value="Peptidase_S1_PA_chymotrypsin"/>
</dbReference>
<reference evidence="4" key="1">
    <citation type="journal article" date="2019" name="Int. J. Syst. Evol. Microbiol.">
        <title>The Global Catalogue of Microorganisms (GCM) 10K type strain sequencing project: providing services to taxonomists for standard genome sequencing and annotation.</title>
        <authorList>
            <consortium name="The Broad Institute Genomics Platform"/>
            <consortium name="The Broad Institute Genome Sequencing Center for Infectious Disease"/>
            <person name="Wu L."/>
            <person name="Ma J."/>
        </authorList>
    </citation>
    <scope>NUCLEOTIDE SEQUENCE [LARGE SCALE GENOMIC DNA]</scope>
    <source>
        <strain evidence="4">CCUG 51308</strain>
    </source>
</reference>
<dbReference type="Proteomes" id="UP001596492">
    <property type="component" value="Unassembled WGS sequence"/>
</dbReference>
<protein>
    <submittedName>
        <fullName evidence="3">Trypsin-like serine peptidase</fullName>
        <ecNumber evidence="3">3.4.21.-</ecNumber>
    </submittedName>
</protein>
<accession>A0ABW2IIM8</accession>
<sequence length="360" mass="38347">MDDVSALEPIVFDMGLPAGYERSGMDLLAASSTPAQLPDHVYGPSVSPEVLAENPEALNAELDALKDKGEVLIATPPSGQRFFGRPEIHGVPAPHVQRRLEEVTQSGELTEAIIDQSQYPYTAIGRLSYSIEGVVRYCTAWVVSERVIATAGHCVFSRSVHSNGNGQSSDRDIGSDKLGEASSEKVSGLADWAIFEPAYRAGAETEKWAGVRGYVLKAWIAPEAGEPTSPHDFAFIVLDKPILSKTGALGVRVANPDMPEAAVSLGYPQSPSSAYAFDGRHLYASTGRLKSSALGVLEAENQLTEGSSGGPWLSRTREGIVVTGINSNKPLRSDDTTYSPVLGQSFIALLSRVLSDMTGV</sequence>
<feature type="compositionally biased region" description="Basic and acidic residues" evidence="2">
    <location>
        <begin position="169"/>
        <end position="179"/>
    </location>
</feature>
<dbReference type="SUPFAM" id="SSF50494">
    <property type="entry name" value="Trypsin-like serine proteases"/>
    <property type="match status" value="1"/>
</dbReference>
<keyword evidence="4" id="KW-1185">Reference proteome</keyword>
<feature type="region of interest" description="Disordered" evidence="2">
    <location>
        <begin position="160"/>
        <end position="179"/>
    </location>
</feature>